<dbReference type="RefSeq" id="WP_059407866.1">
    <property type="nucleotide sequence ID" value="NZ_CABFPH010000014.1"/>
</dbReference>
<dbReference type="Proteomes" id="UP000410984">
    <property type="component" value="Unassembled WGS sequence"/>
</dbReference>
<proteinExistence type="predicted"/>
<sequence length="255" mass="27843">MTLERRSLLALGAGLAAGLADARPAGATTAADLPEGSRNLRDLTDRLARAPRRRDFKIVPMILDRPDFWDHEALSEVIAYKGGPRQVWDNTDIGGPWLNLMRNALNNQVWSFKHPDFLAASATHGSANVALYDQAMWDKYQLTKLAGEAFKTNTLIVRKKAAQAGAANYQDPAGMFSPENNTIPALMARGVVFLSCHNAIWEQAGTLIRRDLNPDKLSHDALAELTNHLIPGVVLTPGAVGTLPELQQAGFHYAK</sequence>
<dbReference type="InterPro" id="IPR006311">
    <property type="entry name" value="TAT_signal"/>
</dbReference>
<organism evidence="1 2">
    <name type="scientific">Methylobacterium symbioticum</name>
    <dbReference type="NCBI Taxonomy" id="2584084"/>
    <lineage>
        <taxon>Bacteria</taxon>
        <taxon>Pseudomonadati</taxon>
        <taxon>Pseudomonadota</taxon>
        <taxon>Alphaproteobacteria</taxon>
        <taxon>Hyphomicrobiales</taxon>
        <taxon>Methylobacteriaceae</taxon>
        <taxon>Methylobacterium</taxon>
    </lineage>
</organism>
<dbReference type="OrthoDB" id="114122at2"/>
<dbReference type="InterPro" id="IPR027396">
    <property type="entry name" value="DsrEFH-like"/>
</dbReference>
<gene>
    <name evidence="1" type="ORF">MET9862_01456</name>
</gene>
<evidence type="ECO:0008006" key="3">
    <source>
        <dbReference type="Google" id="ProtNLM"/>
    </source>
</evidence>
<reference evidence="1 2" key="1">
    <citation type="submission" date="2019-06" db="EMBL/GenBank/DDBJ databases">
        <authorList>
            <person name="Rodrigo-Torres L."/>
            <person name="Arahal R. D."/>
            <person name="Lucena T."/>
        </authorList>
    </citation>
    <scope>NUCLEOTIDE SEQUENCE [LARGE SCALE GENOMIC DNA]</scope>
    <source>
        <strain evidence="1 2">SB0023/3</strain>
    </source>
</reference>
<evidence type="ECO:0000313" key="1">
    <source>
        <dbReference type="EMBL" id="VUD70882.1"/>
    </source>
</evidence>
<evidence type="ECO:0000313" key="2">
    <source>
        <dbReference type="Proteomes" id="UP000410984"/>
    </source>
</evidence>
<dbReference type="PROSITE" id="PS51318">
    <property type="entry name" value="TAT"/>
    <property type="match status" value="1"/>
</dbReference>
<dbReference type="Gene3D" id="3.40.1260.10">
    <property type="entry name" value="DsrEFH-like"/>
    <property type="match status" value="1"/>
</dbReference>
<dbReference type="EMBL" id="CABFPH010000014">
    <property type="protein sequence ID" value="VUD70882.1"/>
    <property type="molecule type" value="Genomic_DNA"/>
</dbReference>
<dbReference type="AlphaFoldDB" id="A0A509E9P6"/>
<name>A0A509E9P6_9HYPH</name>
<protein>
    <recommendedName>
        <fullName evidence="3">Transcriptional initiation protein Tat</fullName>
    </recommendedName>
</protein>
<accession>A0A509E9P6</accession>
<keyword evidence="2" id="KW-1185">Reference proteome</keyword>